<dbReference type="EMBL" id="CM034398">
    <property type="protein sequence ID" value="KAJ0177221.1"/>
    <property type="molecule type" value="Genomic_DNA"/>
</dbReference>
<keyword evidence="2" id="KW-1185">Reference proteome</keyword>
<reference evidence="1 2" key="1">
    <citation type="journal article" date="2021" name="Front. Genet.">
        <title>Chromosome-Level Genome Assembly Reveals Significant Gene Expansion in the Toll and IMD Signaling Pathways of Dendrolimus kikuchii.</title>
        <authorList>
            <person name="Zhou J."/>
            <person name="Wu P."/>
            <person name="Xiong Z."/>
            <person name="Liu N."/>
            <person name="Zhao N."/>
            <person name="Ji M."/>
            <person name="Qiu Y."/>
            <person name="Yang B."/>
        </authorList>
    </citation>
    <scope>NUCLEOTIDE SEQUENCE [LARGE SCALE GENOMIC DNA]</scope>
    <source>
        <strain evidence="1">Ann1</strain>
    </source>
</reference>
<evidence type="ECO:0000313" key="1">
    <source>
        <dbReference type="EMBL" id="KAJ0177221.1"/>
    </source>
</evidence>
<organism evidence="1 2">
    <name type="scientific">Dendrolimus kikuchii</name>
    <dbReference type="NCBI Taxonomy" id="765133"/>
    <lineage>
        <taxon>Eukaryota</taxon>
        <taxon>Metazoa</taxon>
        <taxon>Ecdysozoa</taxon>
        <taxon>Arthropoda</taxon>
        <taxon>Hexapoda</taxon>
        <taxon>Insecta</taxon>
        <taxon>Pterygota</taxon>
        <taxon>Neoptera</taxon>
        <taxon>Endopterygota</taxon>
        <taxon>Lepidoptera</taxon>
        <taxon>Glossata</taxon>
        <taxon>Ditrysia</taxon>
        <taxon>Bombycoidea</taxon>
        <taxon>Lasiocampidae</taxon>
        <taxon>Dendrolimus</taxon>
    </lineage>
</organism>
<name>A0ACC1D044_9NEOP</name>
<proteinExistence type="predicted"/>
<gene>
    <name evidence="1" type="ORF">K1T71_007230</name>
</gene>
<protein>
    <submittedName>
        <fullName evidence="1">Uncharacterized protein</fullName>
    </submittedName>
</protein>
<evidence type="ECO:0000313" key="2">
    <source>
        <dbReference type="Proteomes" id="UP000824533"/>
    </source>
</evidence>
<sequence length="800" mass="91479">MKSCIFFLILEFSQFQCVFNIYINKTENYESYASCPIPNIRRKRAPMDYTRWRANLESTSEEFIVKILDEDLTTSKTKPIVAINILPATKRQEKIIVGGAIVPPMKSKIQEKDTLKDYTRFIPPTTGALPQIREEVFLPPVPRIKIDNNGPYPEHRASYGTGRHSLRDDSPPASPQFLPRTPMLLARQYAPVTSVAFTKLLKSPPPLTEPTHEIAPPTKTTMRPLRTSSRDLVFLPTRTKSDIDLTKVDSFAEEEEAYSSQHDLLSRSTFISQRVPLRSTVAIKSDEFYGLPELDNKLDDSDDSKKTNKNKDSELLYNTMFYNDEDNEFRGKKLEQDLDDSYDDKSGSGDESLPNTESTHSVHSQESLSSEHFTSGLENLTTLLDHSYLDDDELDNESTVFSTKKGVTKIEPKHLKLKKEKQKDRRQPICNLLKLRQLNFNSPRTLPEIIAQLKQWVEDSPVAKWIDITDGNYTTMENPIYLIIVDDPSSGQIVSAKQTVMIVAGIQGRDHHAVAAAMYVLYQLIERSEAHVDLLTKYRFWIIPVFNPDGYDYSMTFPFRRGWTKNLRQSWDICKGRESCYACENYGLRCTIQPCYGVNLDRNFEYQWIPAEELRSEHPCGDLYAGSRQLSEPETRALTHFLHEQRSPLYTFIAFKEGDILGVMYPYSHTRKKRAFDHVYRQRASRAASAAYSISGRPYVAGQTSEFLPLYAGGIEDWVDGHLGIDNTYTIMMFRHTDAYNTKLITERVVHEAYAAMDTLLLQSAEPLGPGTVKLVRANNAVNLQYVNLFVYNVIAIFII</sequence>
<dbReference type="Proteomes" id="UP000824533">
    <property type="component" value="Linkage Group LG12"/>
</dbReference>
<comment type="caution">
    <text evidence="1">The sequence shown here is derived from an EMBL/GenBank/DDBJ whole genome shotgun (WGS) entry which is preliminary data.</text>
</comment>
<accession>A0ACC1D044</accession>